<dbReference type="EMBL" id="ML732180">
    <property type="protein sequence ID" value="KAB8076492.1"/>
    <property type="molecule type" value="Genomic_DNA"/>
</dbReference>
<dbReference type="AlphaFoldDB" id="A0A5N5XAY6"/>
<proteinExistence type="predicted"/>
<organism evidence="1 2">
    <name type="scientific">Aspergillus leporis</name>
    <dbReference type="NCBI Taxonomy" id="41062"/>
    <lineage>
        <taxon>Eukaryota</taxon>
        <taxon>Fungi</taxon>
        <taxon>Dikarya</taxon>
        <taxon>Ascomycota</taxon>
        <taxon>Pezizomycotina</taxon>
        <taxon>Eurotiomycetes</taxon>
        <taxon>Eurotiomycetidae</taxon>
        <taxon>Eurotiales</taxon>
        <taxon>Aspergillaceae</taxon>
        <taxon>Aspergillus</taxon>
        <taxon>Aspergillus subgen. Circumdati</taxon>
    </lineage>
</organism>
<dbReference type="Proteomes" id="UP000326565">
    <property type="component" value="Unassembled WGS sequence"/>
</dbReference>
<evidence type="ECO:0000313" key="1">
    <source>
        <dbReference type="EMBL" id="KAB8076492.1"/>
    </source>
</evidence>
<keyword evidence="2" id="KW-1185">Reference proteome</keyword>
<dbReference type="OrthoDB" id="4135672at2759"/>
<name>A0A5N5XAY6_9EURO</name>
<reference evidence="1 2" key="1">
    <citation type="submission" date="2019-04" db="EMBL/GenBank/DDBJ databases">
        <title>Friends and foes A comparative genomics study of 23 Aspergillus species from section Flavi.</title>
        <authorList>
            <consortium name="DOE Joint Genome Institute"/>
            <person name="Kjaerbolling I."/>
            <person name="Vesth T."/>
            <person name="Frisvad J.C."/>
            <person name="Nybo J.L."/>
            <person name="Theobald S."/>
            <person name="Kildgaard S."/>
            <person name="Isbrandt T."/>
            <person name="Kuo A."/>
            <person name="Sato A."/>
            <person name="Lyhne E.K."/>
            <person name="Kogle M.E."/>
            <person name="Wiebenga A."/>
            <person name="Kun R.S."/>
            <person name="Lubbers R.J."/>
            <person name="Makela M.R."/>
            <person name="Barry K."/>
            <person name="Chovatia M."/>
            <person name="Clum A."/>
            <person name="Daum C."/>
            <person name="Haridas S."/>
            <person name="He G."/>
            <person name="LaButti K."/>
            <person name="Lipzen A."/>
            <person name="Mondo S."/>
            <person name="Riley R."/>
            <person name="Salamov A."/>
            <person name="Simmons B.A."/>
            <person name="Magnuson J.K."/>
            <person name="Henrissat B."/>
            <person name="Mortensen U.H."/>
            <person name="Larsen T.O."/>
            <person name="Devries R.P."/>
            <person name="Grigoriev I.V."/>
            <person name="Machida M."/>
            <person name="Baker S.E."/>
            <person name="Andersen M.R."/>
        </authorList>
    </citation>
    <scope>NUCLEOTIDE SEQUENCE [LARGE SCALE GENOMIC DNA]</scope>
    <source>
        <strain evidence="1 2">CBS 151.66</strain>
    </source>
</reference>
<gene>
    <name evidence="1" type="ORF">BDV29DRAFT_189420</name>
</gene>
<accession>A0A5N5XAY6</accession>
<dbReference type="Pfam" id="PF20174">
    <property type="entry name" value="DUF6540"/>
    <property type="match status" value="1"/>
</dbReference>
<dbReference type="InterPro" id="IPR046670">
    <property type="entry name" value="DUF6540"/>
</dbReference>
<protein>
    <submittedName>
        <fullName evidence="1">Uncharacterized protein</fullName>
    </submittedName>
</protein>
<evidence type="ECO:0000313" key="2">
    <source>
        <dbReference type="Proteomes" id="UP000326565"/>
    </source>
</evidence>
<sequence>MSDYRQVFLVKFALPMQDPDVPSPRYHTTLFVETEPNGNGTIHQVTGDIASSASMHYAPTPSEPPERMPEFHTSQILGVTPVSRHPGEWQRALESILASPQQKAFNIKTKTPLMFYEPGEPRRRLVKCTEWTMERAIPELKKEGLIVEQ</sequence>